<dbReference type="AlphaFoldDB" id="A0A7Z7YRL0"/>
<organism evidence="2 3">
    <name type="scientific">Staphylococcus capitis</name>
    <dbReference type="NCBI Taxonomy" id="29388"/>
    <lineage>
        <taxon>Bacteria</taxon>
        <taxon>Bacillati</taxon>
        <taxon>Bacillota</taxon>
        <taxon>Bacilli</taxon>
        <taxon>Bacillales</taxon>
        <taxon>Staphylococcaceae</taxon>
        <taxon>Staphylococcus</taxon>
    </lineage>
</organism>
<evidence type="ECO:0000256" key="1">
    <source>
        <dbReference type="SAM" id="MobiDB-lite"/>
    </source>
</evidence>
<evidence type="ECO:0000313" key="3">
    <source>
        <dbReference type="Proteomes" id="UP000291949"/>
    </source>
</evidence>
<proteinExistence type="predicted"/>
<accession>A0A7Z7YRL0</accession>
<feature type="non-terminal residue" evidence="2">
    <location>
        <position position="130"/>
    </location>
</feature>
<gene>
    <name evidence="2" type="ORF">EQ811_16690</name>
</gene>
<dbReference type="Proteomes" id="UP000291949">
    <property type="component" value="Unassembled WGS sequence"/>
</dbReference>
<sequence length="130" mass="14991">AIIAILLLIIGIFATKSYIDHKKESDNKQHTYNATNDVSKNYQQEVQNQSDNIKKQVEDAKNDIKDKIDTESRLRQIQSQIDKLKNNEITKEDSKLTQFYQDQVNKLKEANNAQQNNANENKVNALLDDV</sequence>
<name>A0A7Z7YRL0_STACP</name>
<evidence type="ECO:0000313" key="2">
    <source>
        <dbReference type="EMBL" id="TBW67812.1"/>
    </source>
</evidence>
<comment type="caution">
    <text evidence="2">The sequence shown here is derived from an EMBL/GenBank/DDBJ whole genome shotgun (WGS) entry which is preliminary data.</text>
</comment>
<reference evidence="2 3" key="1">
    <citation type="journal article" date="2019" name="Sci. Transl. Med.">
        <title>Quorum sensing between bacterial species on the skin protects against epidermal injury in atopic dermatitis.</title>
        <authorList>
            <person name="Williams M.R."/>
        </authorList>
    </citation>
    <scope>NUCLEOTIDE SEQUENCE [LARGE SCALE GENOMIC DNA]</scope>
    <source>
        <strain evidence="2 3">H8</strain>
    </source>
</reference>
<protein>
    <submittedName>
        <fullName evidence="2">Uncharacterized protein</fullName>
    </submittedName>
</protein>
<feature type="non-terminal residue" evidence="2">
    <location>
        <position position="1"/>
    </location>
</feature>
<feature type="region of interest" description="Disordered" evidence="1">
    <location>
        <begin position="111"/>
        <end position="130"/>
    </location>
</feature>
<dbReference type="EMBL" id="SCHC01000789">
    <property type="protein sequence ID" value="TBW67812.1"/>
    <property type="molecule type" value="Genomic_DNA"/>
</dbReference>